<dbReference type="GO" id="GO:0003677">
    <property type="term" value="F:DNA binding"/>
    <property type="evidence" value="ECO:0007669"/>
    <property type="project" value="UniProtKB-KW"/>
</dbReference>
<protein>
    <submittedName>
        <fullName evidence="2">DNA-binding protein</fullName>
    </submittedName>
</protein>
<dbReference type="Proteomes" id="UP001291912">
    <property type="component" value="Unassembled WGS sequence"/>
</dbReference>
<dbReference type="EMBL" id="JAWJYN010000001">
    <property type="protein sequence ID" value="MDZ8160453.1"/>
    <property type="molecule type" value="Genomic_DNA"/>
</dbReference>
<dbReference type="PANTHER" id="PTHR34988">
    <property type="entry name" value="PROTEIN, PUTATIVE-RELATED"/>
    <property type="match status" value="1"/>
</dbReference>
<proteinExistence type="predicted"/>
<dbReference type="Gene3D" id="3.30.1330.80">
    <property type="entry name" value="Hypothetical protein, similar to alpha- acetolactate decarboxylase, domain 2"/>
    <property type="match status" value="1"/>
</dbReference>
<comment type="caution">
    <text evidence="2">The sequence shown here is derived from an EMBL/GenBank/DDBJ whole genome shotgun (WGS) entry which is preliminary data.</text>
</comment>
<accession>A0ABU5N356</accession>
<evidence type="ECO:0000313" key="3">
    <source>
        <dbReference type="Proteomes" id="UP001291912"/>
    </source>
</evidence>
<name>A0ABU5N356_9MICO</name>
<gene>
    <name evidence="2" type="ORF">R2Q92_01295</name>
</gene>
<dbReference type="PROSITE" id="PS51742">
    <property type="entry name" value="PPC"/>
    <property type="match status" value="1"/>
</dbReference>
<sequence>MRSASLETGRRIAVSLAPGDDLIGSIASACAHHRISQGVIVTLSGAFRDVELIAAQTPSADPEPPLPESVRIPYTEGIGSGTITTGAEGHVVHVHLAVGRKDAGARAFAGHVLAAEAHYVVEIVIDEVLNPRMLRTPSDQTWGLPTLDFAERAEATS</sequence>
<dbReference type="Pfam" id="PF03479">
    <property type="entry name" value="PCC"/>
    <property type="match status" value="1"/>
</dbReference>
<keyword evidence="3" id="KW-1185">Reference proteome</keyword>
<dbReference type="PANTHER" id="PTHR34988:SF1">
    <property type="entry name" value="DNA-BINDING PROTEIN"/>
    <property type="match status" value="1"/>
</dbReference>
<dbReference type="CDD" id="cd11378">
    <property type="entry name" value="DUF296"/>
    <property type="match status" value="1"/>
</dbReference>
<dbReference type="SUPFAM" id="SSF117856">
    <property type="entry name" value="AF0104/ALDC/Ptd012-like"/>
    <property type="match status" value="1"/>
</dbReference>
<organism evidence="2 3">
    <name type="scientific">Microbacterium aquimaris</name>
    <dbReference type="NCBI Taxonomy" id="459816"/>
    <lineage>
        <taxon>Bacteria</taxon>
        <taxon>Bacillati</taxon>
        <taxon>Actinomycetota</taxon>
        <taxon>Actinomycetes</taxon>
        <taxon>Micrococcales</taxon>
        <taxon>Microbacteriaceae</taxon>
        <taxon>Microbacterium</taxon>
    </lineage>
</organism>
<evidence type="ECO:0000259" key="1">
    <source>
        <dbReference type="PROSITE" id="PS51742"/>
    </source>
</evidence>
<feature type="domain" description="PPC" evidence="1">
    <location>
        <begin position="6"/>
        <end position="150"/>
    </location>
</feature>
<reference evidence="2 3" key="1">
    <citation type="submission" date="2023-10" db="EMBL/GenBank/DDBJ databases">
        <title>Microbacterium xanthum sp. nov., isolated from seaweed.</title>
        <authorList>
            <person name="Lee S.D."/>
        </authorList>
    </citation>
    <scope>NUCLEOTIDE SEQUENCE [LARGE SCALE GENOMIC DNA]</scope>
    <source>
        <strain evidence="2 3">KCTC 19124</strain>
    </source>
</reference>
<dbReference type="InterPro" id="IPR005175">
    <property type="entry name" value="PPC_dom"/>
</dbReference>
<evidence type="ECO:0000313" key="2">
    <source>
        <dbReference type="EMBL" id="MDZ8160453.1"/>
    </source>
</evidence>
<keyword evidence="2" id="KW-0238">DNA-binding</keyword>
<dbReference type="RefSeq" id="WP_194423172.1">
    <property type="nucleotide sequence ID" value="NZ_BAAAPT010000001.1"/>
</dbReference>